<evidence type="ECO:0000313" key="1">
    <source>
        <dbReference type="EMBL" id="EFJ48295.1"/>
    </source>
</evidence>
<protein>
    <submittedName>
        <fullName evidence="1">Uncharacterized protein</fullName>
    </submittedName>
</protein>
<dbReference type="RefSeq" id="XP_002950549.1">
    <property type="nucleotide sequence ID" value="XM_002950503.1"/>
</dbReference>
<dbReference type="KEGG" id="vcn:VOLCADRAFT_91061"/>
<dbReference type="InParanoid" id="D8TW28"/>
<dbReference type="GeneID" id="9617857"/>
<keyword evidence="2" id="KW-1185">Reference proteome</keyword>
<dbReference type="Proteomes" id="UP000001058">
    <property type="component" value="Unassembled WGS sequence"/>
</dbReference>
<gene>
    <name evidence="1" type="ORF">VOLCADRAFT_91061</name>
</gene>
<dbReference type="EMBL" id="GL378340">
    <property type="protein sequence ID" value="EFJ48295.1"/>
    <property type="molecule type" value="Genomic_DNA"/>
</dbReference>
<sequence length="140" mass="16343">MCNAYTPAGGTTVSRRRWGHGEWGNTEVALQSWNERNVLANELWRLEACWLYSSSQPRTIMVAAIARGKRMQYQSYSACLRMPMSPHLTNNNTDWHPGEGCLPSGDLPETFKRFTYLPTHPPNFWYYFVVDIRQIWTWLP</sequence>
<organism evidence="2">
    <name type="scientific">Volvox carteri f. nagariensis</name>
    <dbReference type="NCBI Taxonomy" id="3068"/>
    <lineage>
        <taxon>Eukaryota</taxon>
        <taxon>Viridiplantae</taxon>
        <taxon>Chlorophyta</taxon>
        <taxon>core chlorophytes</taxon>
        <taxon>Chlorophyceae</taxon>
        <taxon>CS clade</taxon>
        <taxon>Chlamydomonadales</taxon>
        <taxon>Volvocaceae</taxon>
        <taxon>Volvox</taxon>
    </lineage>
</organism>
<name>D8TW28_VOLCA</name>
<dbReference type="AlphaFoldDB" id="D8TW28"/>
<accession>D8TW28</accession>
<proteinExistence type="predicted"/>
<reference evidence="1 2" key="1">
    <citation type="journal article" date="2010" name="Science">
        <title>Genomic analysis of organismal complexity in the multicellular green alga Volvox carteri.</title>
        <authorList>
            <person name="Prochnik S.E."/>
            <person name="Umen J."/>
            <person name="Nedelcu A.M."/>
            <person name="Hallmann A."/>
            <person name="Miller S.M."/>
            <person name="Nishii I."/>
            <person name="Ferris P."/>
            <person name="Kuo A."/>
            <person name="Mitros T."/>
            <person name="Fritz-Laylin L.K."/>
            <person name="Hellsten U."/>
            <person name="Chapman J."/>
            <person name="Simakov O."/>
            <person name="Rensing S.A."/>
            <person name="Terry A."/>
            <person name="Pangilinan J."/>
            <person name="Kapitonov V."/>
            <person name="Jurka J."/>
            <person name="Salamov A."/>
            <person name="Shapiro H."/>
            <person name="Schmutz J."/>
            <person name="Grimwood J."/>
            <person name="Lindquist E."/>
            <person name="Lucas S."/>
            <person name="Grigoriev I.V."/>
            <person name="Schmitt R."/>
            <person name="Kirk D."/>
            <person name="Rokhsar D.S."/>
        </authorList>
    </citation>
    <scope>NUCLEOTIDE SEQUENCE [LARGE SCALE GENOMIC DNA]</scope>
    <source>
        <strain evidence="2">f. Nagariensis / Eve</strain>
    </source>
</reference>
<evidence type="ECO:0000313" key="2">
    <source>
        <dbReference type="Proteomes" id="UP000001058"/>
    </source>
</evidence>